<dbReference type="AlphaFoldDB" id="B8EIW8"/>
<dbReference type="KEGG" id="msl:Msil_3571"/>
<dbReference type="OrthoDB" id="164285at2"/>
<gene>
    <name evidence="6" type="ordered locus">Msil_3571</name>
</gene>
<dbReference type="CDD" id="cd17262">
    <property type="entry name" value="RMtype1_S_Aco12261I-TRD2-CR2"/>
    <property type="match status" value="1"/>
</dbReference>
<dbReference type="InterPro" id="IPR044946">
    <property type="entry name" value="Restrct_endonuc_typeI_TRD_sf"/>
</dbReference>
<dbReference type="GO" id="GO:0003677">
    <property type="term" value="F:DNA binding"/>
    <property type="evidence" value="ECO:0007669"/>
    <property type="project" value="UniProtKB-KW"/>
</dbReference>
<dbReference type="Proteomes" id="UP000002257">
    <property type="component" value="Chromosome"/>
</dbReference>
<keyword evidence="3" id="KW-0238">DNA-binding</keyword>
<feature type="compositionally biased region" description="Acidic residues" evidence="4">
    <location>
        <begin position="432"/>
        <end position="450"/>
    </location>
</feature>
<dbReference type="REBASE" id="19456">
    <property type="entry name" value="S.MsiBL2ORF3570P"/>
</dbReference>
<dbReference type="HOGENOM" id="CLU_021095_1_2_5"/>
<evidence type="ECO:0000256" key="1">
    <source>
        <dbReference type="ARBA" id="ARBA00010923"/>
    </source>
</evidence>
<dbReference type="Gene3D" id="3.90.220.20">
    <property type="entry name" value="DNA methylase specificity domains"/>
    <property type="match status" value="2"/>
</dbReference>
<feature type="domain" description="Type I restriction modification DNA specificity" evidence="5">
    <location>
        <begin position="85"/>
        <end position="195"/>
    </location>
</feature>
<dbReference type="Pfam" id="PF01420">
    <property type="entry name" value="Methylase_S"/>
    <property type="match status" value="2"/>
</dbReference>
<feature type="region of interest" description="Disordered" evidence="4">
    <location>
        <begin position="432"/>
        <end position="458"/>
    </location>
</feature>
<accession>B8EIW8</accession>
<dbReference type="Gene3D" id="1.10.287.1120">
    <property type="entry name" value="Bipartite methylase S protein"/>
    <property type="match status" value="1"/>
</dbReference>
<dbReference type="EMBL" id="CP001280">
    <property type="protein sequence ID" value="ACK52460.1"/>
    <property type="molecule type" value="Genomic_DNA"/>
</dbReference>
<feature type="domain" description="Type I restriction modification DNA specificity" evidence="5">
    <location>
        <begin position="234"/>
        <end position="377"/>
    </location>
</feature>
<evidence type="ECO:0000313" key="6">
    <source>
        <dbReference type="EMBL" id="ACK52460.1"/>
    </source>
</evidence>
<dbReference type="eggNOG" id="COG0732">
    <property type="taxonomic scope" value="Bacteria"/>
</dbReference>
<dbReference type="PANTHER" id="PTHR43140:SF1">
    <property type="entry name" value="TYPE I RESTRICTION ENZYME ECOKI SPECIFICITY SUBUNIT"/>
    <property type="match status" value="1"/>
</dbReference>
<name>B8EIW8_METSB</name>
<evidence type="ECO:0000256" key="2">
    <source>
        <dbReference type="ARBA" id="ARBA00022747"/>
    </source>
</evidence>
<keyword evidence="7" id="KW-1185">Reference proteome</keyword>
<evidence type="ECO:0000313" key="7">
    <source>
        <dbReference type="Proteomes" id="UP000002257"/>
    </source>
</evidence>
<dbReference type="InterPro" id="IPR000055">
    <property type="entry name" value="Restrct_endonuc_typeI_TRD"/>
</dbReference>
<dbReference type="RefSeq" id="WP_012592529.1">
    <property type="nucleotide sequence ID" value="NC_011666.1"/>
</dbReference>
<organism evidence="6 7">
    <name type="scientific">Methylocella silvestris (strain DSM 15510 / CIP 108128 / LMG 27833 / NCIMB 13906 / BL2)</name>
    <dbReference type="NCBI Taxonomy" id="395965"/>
    <lineage>
        <taxon>Bacteria</taxon>
        <taxon>Pseudomonadati</taxon>
        <taxon>Pseudomonadota</taxon>
        <taxon>Alphaproteobacteria</taxon>
        <taxon>Hyphomicrobiales</taxon>
        <taxon>Beijerinckiaceae</taxon>
        <taxon>Methylocella</taxon>
    </lineage>
</organism>
<dbReference type="STRING" id="395965.Msil_3571"/>
<reference evidence="6 7" key="1">
    <citation type="journal article" date="2010" name="J. Bacteriol.">
        <title>Complete genome sequence of the aerobic facultative methanotroph Methylocella silvestris BL2.</title>
        <authorList>
            <person name="Chen Y."/>
            <person name="Crombie A."/>
            <person name="Rahman M.T."/>
            <person name="Dedysh S.N."/>
            <person name="Liesack W."/>
            <person name="Stott M.B."/>
            <person name="Alam M."/>
            <person name="Theisen A.R."/>
            <person name="Murrell J.C."/>
            <person name="Dunfield P.F."/>
        </authorList>
    </citation>
    <scope>NUCLEOTIDE SEQUENCE [LARGE SCALE GENOMIC DNA]</scope>
    <source>
        <strain evidence="7">DSM 15510 / CIP 108128 / LMG 27833 / NCIMB 13906 / BL2</strain>
    </source>
</reference>
<evidence type="ECO:0000256" key="3">
    <source>
        <dbReference type="ARBA" id="ARBA00023125"/>
    </source>
</evidence>
<sequence>MIDGLRPYADTNPTGLPWLGDVPAHWNVRRIKTLLREVDSRSKTGEERLLSLRMRQGLVDHIDAGGKLIPPESLVNFKIVEPGQVVMNRMRAAAGLFGVANVRGLVSPDYAVFEPLPEAFNPYLLQAFRLPSLSAVFRAESKGLGTGESGFLRLYTDRFGPIPVPYPPLDEQRLIVRFLDWHGAQTAKLIRAKKKIIALLNEQKQAIIHRAVTRGLDPNVRLKPSGIPWLGDIPEDWEVSRVKTEFQCLNYRRVPLSGTERGRMTVRQYDYYGASGVIDKVDEFLFDDKLLLIAEDGANLVLRNLPLAIIAEGKFWVNNHAHILKPRRGDIRFLAAILEGLNFLPWISGAAQPKLTQDRLMGIAIAVPPGHKQLEIIQSCDEEVSELVRAINVASKELIFIQEFRTRLIADVVTGKLDVRAAAASLPESAELEATEELVEDDDLDEAIDDAENKEVAA</sequence>
<evidence type="ECO:0000256" key="4">
    <source>
        <dbReference type="SAM" id="MobiDB-lite"/>
    </source>
</evidence>
<dbReference type="SUPFAM" id="SSF116734">
    <property type="entry name" value="DNA methylase specificity domain"/>
    <property type="match status" value="2"/>
</dbReference>
<evidence type="ECO:0000259" key="5">
    <source>
        <dbReference type="Pfam" id="PF01420"/>
    </source>
</evidence>
<comment type="similarity">
    <text evidence="1">Belongs to the type-I restriction system S methylase family.</text>
</comment>
<dbReference type="InterPro" id="IPR051212">
    <property type="entry name" value="Type-I_RE_S_subunit"/>
</dbReference>
<protein>
    <recommendedName>
        <fullName evidence="5">Type I restriction modification DNA specificity domain-containing protein</fullName>
    </recommendedName>
</protein>
<keyword evidence="2" id="KW-0680">Restriction system</keyword>
<dbReference type="GO" id="GO:0009307">
    <property type="term" value="P:DNA restriction-modification system"/>
    <property type="evidence" value="ECO:0007669"/>
    <property type="project" value="UniProtKB-KW"/>
</dbReference>
<dbReference type="PANTHER" id="PTHR43140">
    <property type="entry name" value="TYPE-1 RESTRICTION ENZYME ECOKI SPECIFICITY PROTEIN"/>
    <property type="match status" value="1"/>
</dbReference>
<proteinExistence type="inferred from homology"/>